<dbReference type="Pfam" id="PF15931">
    <property type="entry name" value="DUF4747"/>
    <property type="match status" value="1"/>
</dbReference>
<comment type="caution">
    <text evidence="2">The sequence shown here is derived from an EMBL/GenBank/DDBJ whole genome shotgun (WGS) entry which is preliminary data.</text>
</comment>
<protein>
    <submittedName>
        <fullName evidence="2">Uncharacterized protein</fullName>
    </submittedName>
</protein>
<reference evidence="2 3" key="1">
    <citation type="submission" date="2020-02" db="EMBL/GenBank/DDBJ databases">
        <title>Rhodobacter algicola sp. nov., isolated from microalga culture.</title>
        <authorList>
            <person name="Park C.-Y."/>
        </authorList>
    </citation>
    <scope>NUCLEOTIDE SEQUENCE [LARGE SCALE GENOMIC DNA]</scope>
    <source>
        <strain evidence="2 3">ETT8</strain>
    </source>
</reference>
<feature type="compositionally biased region" description="Basic and acidic residues" evidence="1">
    <location>
        <begin position="242"/>
        <end position="251"/>
    </location>
</feature>
<dbReference type="EMBL" id="JAAIKE010000001">
    <property type="protein sequence ID" value="NEX45223.1"/>
    <property type="molecule type" value="Genomic_DNA"/>
</dbReference>
<accession>A0A6B3RJD2</accession>
<feature type="compositionally biased region" description="Polar residues" evidence="1">
    <location>
        <begin position="228"/>
        <end position="240"/>
    </location>
</feature>
<proteinExistence type="predicted"/>
<dbReference type="InterPro" id="IPR031832">
    <property type="entry name" value="DUF4747"/>
</dbReference>
<evidence type="ECO:0000313" key="2">
    <source>
        <dbReference type="EMBL" id="NEX45223.1"/>
    </source>
</evidence>
<sequence>MSLRTREQPSMFEVPMNREGWIRHLFSSQVEFTHHGATFVYIPLDPKTTFPNIVGKIGRQTLEIANRPPHEGYAEYLLEAWKAAVLVVDPTEHADGQKLALQQHGDVGKPSSLAPRLLKALEANQEWVQFLASVHPITNAEAFWDWVKKNEGKITKIRIELEVPNMFGGDDEYDREMKQFREREKAQRVAIEVENPDGINAETDRIRYTADKAMAKGTGRIKAKAKGKNNNFTSQSQQESVKIPKTDERGDGPLTIAKSMANKLLGRE</sequence>
<evidence type="ECO:0000313" key="3">
    <source>
        <dbReference type="Proteomes" id="UP000481421"/>
    </source>
</evidence>
<organism evidence="2 3">
    <name type="scientific">Pseudotabrizicola algicola</name>
    <dbReference type="NCBI Taxonomy" id="2709381"/>
    <lineage>
        <taxon>Bacteria</taxon>
        <taxon>Pseudomonadati</taxon>
        <taxon>Pseudomonadota</taxon>
        <taxon>Alphaproteobacteria</taxon>
        <taxon>Rhodobacterales</taxon>
        <taxon>Paracoccaceae</taxon>
        <taxon>Pseudotabrizicola</taxon>
    </lineage>
</organism>
<evidence type="ECO:0000256" key="1">
    <source>
        <dbReference type="SAM" id="MobiDB-lite"/>
    </source>
</evidence>
<gene>
    <name evidence="2" type="ORF">G3572_03325</name>
</gene>
<keyword evidence="3" id="KW-1185">Reference proteome</keyword>
<dbReference type="AlphaFoldDB" id="A0A6B3RJD2"/>
<feature type="region of interest" description="Disordered" evidence="1">
    <location>
        <begin position="225"/>
        <end position="256"/>
    </location>
</feature>
<name>A0A6B3RJD2_9RHOB</name>
<dbReference type="Proteomes" id="UP000481421">
    <property type="component" value="Unassembled WGS sequence"/>
</dbReference>